<evidence type="ECO:0000313" key="3">
    <source>
        <dbReference type="Proteomes" id="UP001415857"/>
    </source>
</evidence>
<accession>A0AAP0N968</accession>
<evidence type="ECO:0000313" key="2">
    <source>
        <dbReference type="EMBL" id="KAK9267009.1"/>
    </source>
</evidence>
<dbReference type="Proteomes" id="UP001415857">
    <property type="component" value="Unassembled WGS sequence"/>
</dbReference>
<dbReference type="GO" id="GO:0006508">
    <property type="term" value="P:proteolysis"/>
    <property type="evidence" value="ECO:0007669"/>
    <property type="project" value="InterPro"/>
</dbReference>
<dbReference type="GO" id="GO:0004185">
    <property type="term" value="F:serine-type carboxypeptidase activity"/>
    <property type="evidence" value="ECO:0007669"/>
    <property type="project" value="InterPro"/>
</dbReference>
<protein>
    <submittedName>
        <fullName evidence="2">Uncharacterized protein</fullName>
    </submittedName>
</protein>
<dbReference type="Pfam" id="PF00450">
    <property type="entry name" value="Peptidase_S10"/>
    <property type="match status" value="1"/>
</dbReference>
<dbReference type="InterPro" id="IPR029058">
    <property type="entry name" value="AB_hydrolase_fold"/>
</dbReference>
<dbReference type="EMBL" id="JBBPBK010000033">
    <property type="protein sequence ID" value="KAK9267009.1"/>
    <property type="molecule type" value="Genomic_DNA"/>
</dbReference>
<organism evidence="2 3">
    <name type="scientific">Liquidambar formosana</name>
    <name type="common">Formosan gum</name>
    <dbReference type="NCBI Taxonomy" id="63359"/>
    <lineage>
        <taxon>Eukaryota</taxon>
        <taxon>Viridiplantae</taxon>
        <taxon>Streptophyta</taxon>
        <taxon>Embryophyta</taxon>
        <taxon>Tracheophyta</taxon>
        <taxon>Spermatophyta</taxon>
        <taxon>Magnoliopsida</taxon>
        <taxon>eudicotyledons</taxon>
        <taxon>Gunneridae</taxon>
        <taxon>Pentapetalae</taxon>
        <taxon>Saxifragales</taxon>
        <taxon>Altingiaceae</taxon>
        <taxon>Liquidambar</taxon>
    </lineage>
</organism>
<dbReference type="SUPFAM" id="SSF53474">
    <property type="entry name" value="alpha/beta-Hydrolases"/>
    <property type="match status" value="1"/>
</dbReference>
<sequence length="124" mass="13807">MVLIFEIYVPRHCVAPAKPRHCKVGNALTDDLHDHLGVFQFMWSAGMISDQTYKLLNLLCGFQSFIHSSGPCDKILDIASEEHGNIDLYSIFTPSCIASFGLSNQLLKRMRVSLTSSTIYVVGN</sequence>
<dbReference type="InterPro" id="IPR001563">
    <property type="entry name" value="Peptidase_S10"/>
</dbReference>
<comment type="similarity">
    <text evidence="1">Belongs to the peptidase S10 family.</text>
</comment>
<evidence type="ECO:0000256" key="1">
    <source>
        <dbReference type="ARBA" id="ARBA00009431"/>
    </source>
</evidence>
<dbReference type="Gene3D" id="3.40.50.1820">
    <property type="entry name" value="alpha/beta hydrolase"/>
    <property type="match status" value="1"/>
</dbReference>
<proteinExistence type="inferred from homology"/>
<name>A0AAP0N968_LIQFO</name>
<reference evidence="2 3" key="1">
    <citation type="journal article" date="2024" name="Plant J.">
        <title>Genome sequences and population genomics reveal climatic adaptation and genomic divergence between two closely related sweetgum species.</title>
        <authorList>
            <person name="Xu W.Q."/>
            <person name="Ren C.Q."/>
            <person name="Zhang X.Y."/>
            <person name="Comes H.P."/>
            <person name="Liu X.H."/>
            <person name="Li Y.G."/>
            <person name="Kettle C.J."/>
            <person name="Jalonen R."/>
            <person name="Gaisberger H."/>
            <person name="Ma Y.Z."/>
            <person name="Qiu Y.X."/>
        </authorList>
    </citation>
    <scope>NUCLEOTIDE SEQUENCE [LARGE SCALE GENOMIC DNA]</scope>
    <source>
        <strain evidence="2">Hangzhou</strain>
    </source>
</reference>
<keyword evidence="3" id="KW-1185">Reference proteome</keyword>
<dbReference type="AlphaFoldDB" id="A0AAP0N968"/>
<comment type="caution">
    <text evidence="2">The sequence shown here is derived from an EMBL/GenBank/DDBJ whole genome shotgun (WGS) entry which is preliminary data.</text>
</comment>
<gene>
    <name evidence="2" type="ORF">L1049_021404</name>
</gene>